<dbReference type="CDD" id="cd19941">
    <property type="entry name" value="TIL"/>
    <property type="match status" value="1"/>
</dbReference>
<keyword evidence="3" id="KW-0732">Signal</keyword>
<dbReference type="SUPFAM" id="SSF57567">
    <property type="entry name" value="Serine protease inhibitors"/>
    <property type="match status" value="1"/>
</dbReference>
<feature type="domain" description="TIL" evidence="4">
    <location>
        <begin position="27"/>
        <end position="81"/>
    </location>
</feature>
<keyword evidence="6" id="KW-1185">Reference proteome</keyword>
<name>A0A182T9Q8_9DIPT</name>
<proteinExistence type="predicted"/>
<evidence type="ECO:0000256" key="1">
    <source>
        <dbReference type="ARBA" id="ARBA00022690"/>
    </source>
</evidence>
<dbReference type="PANTHER" id="PTHR23259">
    <property type="entry name" value="RIDDLE"/>
    <property type="match status" value="1"/>
</dbReference>
<evidence type="ECO:0000259" key="4">
    <source>
        <dbReference type="Pfam" id="PF01826"/>
    </source>
</evidence>
<evidence type="ECO:0000313" key="5">
    <source>
        <dbReference type="EnsemblMetazoa" id="AMAM022487-PA"/>
    </source>
</evidence>
<feature type="chain" id="PRO_5008136596" description="TIL domain-containing protein" evidence="3">
    <location>
        <begin position="23"/>
        <end position="104"/>
    </location>
</feature>
<accession>A0A182T9Q8</accession>
<dbReference type="Pfam" id="PF01826">
    <property type="entry name" value="TIL"/>
    <property type="match status" value="1"/>
</dbReference>
<evidence type="ECO:0000256" key="3">
    <source>
        <dbReference type="SAM" id="SignalP"/>
    </source>
</evidence>
<keyword evidence="1" id="KW-0646">Protease inhibitor</keyword>
<dbReference type="InterPro" id="IPR051368">
    <property type="entry name" value="SerProtInhib-TIL_Domain"/>
</dbReference>
<evidence type="ECO:0000256" key="2">
    <source>
        <dbReference type="ARBA" id="ARBA00023157"/>
    </source>
</evidence>
<dbReference type="AlphaFoldDB" id="A0A182T9Q8"/>
<reference evidence="5" key="2">
    <citation type="submission" date="2020-05" db="UniProtKB">
        <authorList>
            <consortium name="EnsemblMetazoa"/>
        </authorList>
    </citation>
    <scope>IDENTIFICATION</scope>
    <source>
        <strain evidence="5">maculatus3</strain>
    </source>
</reference>
<dbReference type="InterPro" id="IPR002919">
    <property type="entry name" value="TIL_dom"/>
</dbReference>
<keyword evidence="2" id="KW-1015">Disulfide bond</keyword>
<feature type="signal peptide" evidence="3">
    <location>
        <begin position="1"/>
        <end position="22"/>
    </location>
</feature>
<reference evidence="6" key="1">
    <citation type="submission" date="2013-09" db="EMBL/GenBank/DDBJ databases">
        <title>The Genome Sequence of Anopheles maculatus species B.</title>
        <authorList>
            <consortium name="The Broad Institute Genomics Platform"/>
            <person name="Neafsey D.E."/>
            <person name="Besansky N."/>
            <person name="Howell P."/>
            <person name="Walton C."/>
            <person name="Young S.K."/>
            <person name="Zeng Q."/>
            <person name="Gargeya S."/>
            <person name="Fitzgerald M."/>
            <person name="Haas B."/>
            <person name="Abouelleil A."/>
            <person name="Allen A.W."/>
            <person name="Alvarado L."/>
            <person name="Arachchi H.M."/>
            <person name="Berlin A.M."/>
            <person name="Chapman S.B."/>
            <person name="Gainer-Dewar J."/>
            <person name="Goldberg J."/>
            <person name="Griggs A."/>
            <person name="Gujja S."/>
            <person name="Hansen M."/>
            <person name="Howarth C."/>
            <person name="Imamovic A."/>
            <person name="Ireland A."/>
            <person name="Larimer J."/>
            <person name="McCowan C."/>
            <person name="Murphy C."/>
            <person name="Pearson M."/>
            <person name="Poon T.W."/>
            <person name="Priest M."/>
            <person name="Roberts A."/>
            <person name="Saif S."/>
            <person name="Shea T."/>
            <person name="Sisk P."/>
            <person name="Sykes S."/>
            <person name="Wortman J."/>
            <person name="Nusbaum C."/>
            <person name="Birren B."/>
        </authorList>
    </citation>
    <scope>NUCLEOTIDE SEQUENCE [LARGE SCALE GENOMIC DNA]</scope>
    <source>
        <strain evidence="6">maculatus3</strain>
    </source>
</reference>
<dbReference type="InterPro" id="IPR036084">
    <property type="entry name" value="Ser_inhib-like_sf"/>
</dbReference>
<dbReference type="GO" id="GO:0030414">
    <property type="term" value="F:peptidase inhibitor activity"/>
    <property type="evidence" value="ECO:0007669"/>
    <property type="project" value="UniProtKB-KW"/>
</dbReference>
<evidence type="ECO:0000313" key="6">
    <source>
        <dbReference type="Proteomes" id="UP000075901"/>
    </source>
</evidence>
<dbReference type="VEuPathDB" id="VectorBase:AMAM022487"/>
<dbReference type="Gene3D" id="2.10.25.10">
    <property type="entry name" value="Laminin"/>
    <property type="match status" value="1"/>
</dbReference>
<dbReference type="Proteomes" id="UP000075901">
    <property type="component" value="Unassembled WGS sequence"/>
</dbReference>
<protein>
    <recommendedName>
        <fullName evidence="4">TIL domain-containing protein</fullName>
    </recommendedName>
</protein>
<dbReference type="EnsemblMetazoa" id="AMAM022487-RA">
    <property type="protein sequence ID" value="AMAM022487-PA"/>
    <property type="gene ID" value="AMAM022487"/>
</dbReference>
<sequence length="104" mass="11741">MTLRYILVIVLLSALMLSFGFGQECTEANEEYYNCASPCRRNCTNLGAPLENCTTMCVSGCFCKTGYFRREDNACVKPWFCSKSTLKTRFANRISPEIPNIAKN</sequence>
<organism evidence="5 6">
    <name type="scientific">Anopheles maculatus</name>
    <dbReference type="NCBI Taxonomy" id="74869"/>
    <lineage>
        <taxon>Eukaryota</taxon>
        <taxon>Metazoa</taxon>
        <taxon>Ecdysozoa</taxon>
        <taxon>Arthropoda</taxon>
        <taxon>Hexapoda</taxon>
        <taxon>Insecta</taxon>
        <taxon>Pterygota</taxon>
        <taxon>Neoptera</taxon>
        <taxon>Endopterygota</taxon>
        <taxon>Diptera</taxon>
        <taxon>Nematocera</taxon>
        <taxon>Culicoidea</taxon>
        <taxon>Culicidae</taxon>
        <taxon>Anophelinae</taxon>
        <taxon>Anopheles</taxon>
        <taxon>Anopheles maculatus group</taxon>
    </lineage>
</organism>
<dbReference type="PANTHER" id="PTHR23259:SF69">
    <property type="entry name" value="GEO11767P1-RELATED"/>
    <property type="match status" value="1"/>
</dbReference>